<dbReference type="AlphaFoldDB" id="D9PLI6"/>
<name>D9PLI6_9ZZZZ</name>
<evidence type="ECO:0000256" key="1">
    <source>
        <dbReference type="SAM" id="MobiDB-lite"/>
    </source>
</evidence>
<organism evidence="2">
    <name type="scientific">sediment metagenome</name>
    <dbReference type="NCBI Taxonomy" id="749907"/>
    <lineage>
        <taxon>unclassified sequences</taxon>
        <taxon>metagenomes</taxon>
        <taxon>ecological metagenomes</taxon>
    </lineage>
</organism>
<reference evidence="2" key="2">
    <citation type="journal article" date="2011" name="Microb. Ecol.">
        <title>Taxonomic and Functional Metagenomic Profiling of the Microbial Community in the Anoxic Sediment of a Sub-saline Shallow Lake (Laguna de Carrizo, Central Spain).</title>
        <authorList>
            <person name="Ferrer M."/>
            <person name="Guazzaroni M.E."/>
            <person name="Richter M."/>
            <person name="Garcia-Salamanca A."/>
            <person name="Yarza P."/>
            <person name="Suarez-Suarez A."/>
            <person name="Solano J."/>
            <person name="Alcaide M."/>
            <person name="van Dillewijn P."/>
            <person name="Molina-Henares M.A."/>
            <person name="Lopez-Cortes N."/>
            <person name="Al-Ramahi Y."/>
            <person name="Guerrero C."/>
            <person name="Acosta A."/>
            <person name="de Eugenio L.I."/>
            <person name="Martinez V."/>
            <person name="Marques S."/>
            <person name="Rojo F."/>
            <person name="Santero E."/>
            <person name="Genilloud O."/>
            <person name="Perez-Perez J."/>
            <person name="Rossello-Mora R."/>
            <person name="Ramos J.L."/>
        </authorList>
    </citation>
    <scope>NUCLEOTIDE SEQUENCE</scope>
</reference>
<proteinExistence type="predicted"/>
<reference evidence="2" key="1">
    <citation type="submission" date="2010-07" db="EMBL/GenBank/DDBJ databases">
        <authorList>
            <consortium name="CONSOLIDER consortium CSD2007-00005"/>
            <person name="Guazzaroni M.-E."/>
            <person name="Richter M."/>
            <person name="Garcia-Salamanca A."/>
            <person name="Yarza P."/>
            <person name="Ferrer M."/>
        </authorList>
    </citation>
    <scope>NUCLEOTIDE SEQUENCE</scope>
</reference>
<gene>
    <name evidence="2" type="ORF">LDC_2409</name>
</gene>
<accession>D9PLI6</accession>
<comment type="caution">
    <text evidence="2">The sequence shown here is derived from an EMBL/GenBank/DDBJ whole genome shotgun (WGS) entry which is preliminary data.</text>
</comment>
<feature type="region of interest" description="Disordered" evidence="1">
    <location>
        <begin position="1"/>
        <end position="23"/>
    </location>
</feature>
<dbReference type="EMBL" id="ADZX01000732">
    <property type="protein sequence ID" value="EFK95581.1"/>
    <property type="molecule type" value="Genomic_DNA"/>
</dbReference>
<protein>
    <submittedName>
        <fullName evidence="2">Uncharacterized protein</fullName>
    </submittedName>
</protein>
<feature type="compositionally biased region" description="Basic and acidic residues" evidence="1">
    <location>
        <begin position="1"/>
        <end position="17"/>
    </location>
</feature>
<evidence type="ECO:0000313" key="2">
    <source>
        <dbReference type="EMBL" id="EFK95581.1"/>
    </source>
</evidence>
<sequence length="62" mass="6918">MGDRDAEHGRRGARENGSRVQQQSVVTDSIAFAMPNEFGVQSLRLILKKFSHFHILTPVLAP</sequence>